<feature type="domain" description="HD/PDEase" evidence="1">
    <location>
        <begin position="5"/>
        <end position="133"/>
    </location>
</feature>
<comment type="caution">
    <text evidence="2">The sequence shown here is derived from an EMBL/GenBank/DDBJ whole genome shotgun (WGS) entry which is preliminary data.</text>
</comment>
<proteinExistence type="predicted"/>
<dbReference type="InterPro" id="IPR006674">
    <property type="entry name" value="HD_domain"/>
</dbReference>
<name>A0A9P8LB69_9PEZI</name>
<dbReference type="Gene3D" id="1.10.3210.50">
    <property type="match status" value="1"/>
</dbReference>
<dbReference type="PANTHER" id="PTHR33594:SF1">
    <property type="entry name" value="HD_PDEASE DOMAIN-CONTAINING PROTEIN"/>
    <property type="match status" value="1"/>
</dbReference>
<sequence>MSRFDASHDYQHVLRVLSLARHIEAKERALHPEIRYDADVVTLASLLHDVGDRKYLQDNQAAGGMVEGMLLKQGAPPELAAKVQTIVTHVSYSCEVADPMKVREVISKHPELAAVQDADRLDALGAVGIGRAFTFGATKRAEGGMARTMEHFTEKLEKLEGMMKTETGREMARLRTERLRMFRSWWEEETLVGRTVDRALTHKSD</sequence>
<keyword evidence="3" id="KW-1185">Reference proteome</keyword>
<protein>
    <recommendedName>
        <fullName evidence="1">HD/PDEase domain-containing protein</fullName>
    </recommendedName>
</protein>
<dbReference type="Pfam" id="PF01966">
    <property type="entry name" value="HD"/>
    <property type="match status" value="1"/>
</dbReference>
<dbReference type="SMART" id="SM00471">
    <property type="entry name" value="HDc"/>
    <property type="match status" value="1"/>
</dbReference>
<reference evidence="2" key="1">
    <citation type="submission" date="2021-03" db="EMBL/GenBank/DDBJ databases">
        <title>Comparative genomics and phylogenomic investigation of the class Geoglossomycetes provide insights into ecological specialization and systematics.</title>
        <authorList>
            <person name="Melie T."/>
            <person name="Pirro S."/>
            <person name="Miller A.N."/>
            <person name="Quandt A."/>
        </authorList>
    </citation>
    <scope>NUCLEOTIDE SEQUENCE</scope>
    <source>
        <strain evidence="2">CAQ_001_2017</strain>
    </source>
</reference>
<dbReference type="Proteomes" id="UP000750711">
    <property type="component" value="Unassembled WGS sequence"/>
</dbReference>
<dbReference type="EMBL" id="JAGHQM010000680">
    <property type="protein sequence ID" value="KAH0559017.1"/>
    <property type="molecule type" value="Genomic_DNA"/>
</dbReference>
<accession>A0A9P8LB69</accession>
<evidence type="ECO:0000313" key="3">
    <source>
        <dbReference type="Proteomes" id="UP000750711"/>
    </source>
</evidence>
<dbReference type="CDD" id="cd00077">
    <property type="entry name" value="HDc"/>
    <property type="match status" value="1"/>
</dbReference>
<gene>
    <name evidence="2" type="ORF">GP486_004370</name>
</gene>
<evidence type="ECO:0000313" key="2">
    <source>
        <dbReference type="EMBL" id="KAH0559017.1"/>
    </source>
</evidence>
<dbReference type="InterPro" id="IPR003607">
    <property type="entry name" value="HD/PDEase_dom"/>
</dbReference>
<evidence type="ECO:0000259" key="1">
    <source>
        <dbReference type="SMART" id="SM00471"/>
    </source>
</evidence>
<dbReference type="AlphaFoldDB" id="A0A9P8LB69"/>
<dbReference type="PANTHER" id="PTHR33594">
    <property type="entry name" value="SUPERFAMILY HYDROLASE, PUTATIVE (AFU_ORTHOLOGUE AFUA_1G03035)-RELATED"/>
    <property type="match status" value="1"/>
</dbReference>
<dbReference type="SUPFAM" id="SSF109604">
    <property type="entry name" value="HD-domain/PDEase-like"/>
    <property type="match status" value="1"/>
</dbReference>
<organism evidence="2 3">
    <name type="scientific">Trichoglossum hirsutum</name>
    <dbReference type="NCBI Taxonomy" id="265104"/>
    <lineage>
        <taxon>Eukaryota</taxon>
        <taxon>Fungi</taxon>
        <taxon>Dikarya</taxon>
        <taxon>Ascomycota</taxon>
        <taxon>Pezizomycotina</taxon>
        <taxon>Geoglossomycetes</taxon>
        <taxon>Geoglossales</taxon>
        <taxon>Geoglossaceae</taxon>
        <taxon>Trichoglossum</taxon>
    </lineage>
</organism>